<dbReference type="Gene3D" id="1.20.1330.10">
    <property type="entry name" value="f41 fragment of flagellin, N-terminal domain"/>
    <property type="match status" value="1"/>
</dbReference>
<dbReference type="InterPro" id="IPR046358">
    <property type="entry name" value="Flagellin_C"/>
</dbReference>
<dbReference type="OrthoDB" id="9796789at2"/>
<dbReference type="GO" id="GO:0005198">
    <property type="term" value="F:structural molecule activity"/>
    <property type="evidence" value="ECO:0007669"/>
    <property type="project" value="UniProtKB-UniRule"/>
</dbReference>
<comment type="similarity">
    <text evidence="1 4">Belongs to the bacterial flagellin family.</text>
</comment>
<evidence type="ECO:0000259" key="6">
    <source>
        <dbReference type="Pfam" id="PF00700"/>
    </source>
</evidence>
<organism evidence="7 8">
    <name type="scientific">Idiomarina fontislapidosi</name>
    <dbReference type="NCBI Taxonomy" id="263723"/>
    <lineage>
        <taxon>Bacteria</taxon>
        <taxon>Pseudomonadati</taxon>
        <taxon>Pseudomonadota</taxon>
        <taxon>Gammaproteobacteria</taxon>
        <taxon>Alteromonadales</taxon>
        <taxon>Idiomarinaceae</taxon>
        <taxon>Idiomarina</taxon>
    </lineage>
</organism>
<keyword evidence="7" id="KW-0282">Flagellum</keyword>
<dbReference type="EMBL" id="PIPV01000023">
    <property type="protein sequence ID" value="RUO48624.1"/>
    <property type="molecule type" value="Genomic_DNA"/>
</dbReference>
<dbReference type="InterPro" id="IPR001492">
    <property type="entry name" value="Flagellin"/>
</dbReference>
<feature type="domain" description="Flagellin C-terminal" evidence="6">
    <location>
        <begin position="367"/>
        <end position="450"/>
    </location>
</feature>
<dbReference type="AlphaFoldDB" id="A0A432XIM9"/>
<evidence type="ECO:0000313" key="8">
    <source>
        <dbReference type="Proteomes" id="UP000287330"/>
    </source>
</evidence>
<evidence type="ECO:0000256" key="2">
    <source>
        <dbReference type="ARBA" id="ARBA00022525"/>
    </source>
</evidence>
<dbReference type="PRINTS" id="PR00207">
    <property type="entry name" value="FLAGELLIN"/>
</dbReference>
<dbReference type="Pfam" id="PF00669">
    <property type="entry name" value="Flagellin_N"/>
    <property type="match status" value="1"/>
</dbReference>
<dbReference type="GO" id="GO:0005576">
    <property type="term" value="C:extracellular region"/>
    <property type="evidence" value="ECO:0007669"/>
    <property type="project" value="UniProtKB-SubCell"/>
</dbReference>
<protein>
    <recommendedName>
        <fullName evidence="4">Flagellin</fullName>
    </recommendedName>
</protein>
<dbReference type="InterPro" id="IPR001029">
    <property type="entry name" value="Flagellin_N"/>
</dbReference>
<dbReference type="RefSeq" id="WP_110576484.1">
    <property type="nucleotide sequence ID" value="NZ_PIPV01000023.1"/>
</dbReference>
<keyword evidence="7" id="KW-0966">Cell projection</keyword>
<dbReference type="InterPro" id="IPR042187">
    <property type="entry name" value="Flagellin_C_sub2"/>
</dbReference>
<keyword evidence="7" id="KW-0969">Cilium</keyword>
<keyword evidence="2 4" id="KW-0964">Secreted</keyword>
<gene>
    <name evidence="7" type="ORF">CWE25_13235</name>
</gene>
<dbReference type="GO" id="GO:0009288">
    <property type="term" value="C:bacterial-type flagellum"/>
    <property type="evidence" value="ECO:0007669"/>
    <property type="project" value="UniProtKB-SubCell"/>
</dbReference>
<keyword evidence="3 4" id="KW-0975">Bacterial flagellum</keyword>
<evidence type="ECO:0000256" key="1">
    <source>
        <dbReference type="ARBA" id="ARBA00005709"/>
    </source>
</evidence>
<dbReference type="PANTHER" id="PTHR42792">
    <property type="entry name" value="FLAGELLIN"/>
    <property type="match status" value="1"/>
</dbReference>
<sequence>MLSVQTNKYQLGVSRNLAENQRALDTSYQRLSSGSRINSAADDSAGLQISNRLSVAIEAGRQVNRNLNDGMSYAQIAEGGLSQISDALQQMRALAIQAKNGVNSESDIKALNKEFQQLKQHIEATAYGTKAFNRLPLVGDDELKVGDVDSIDAVLQNGVSTRLPSGLRSIAYIPAGSKQLDFRLDSYSADDDVQVFTRSGKHLVGTPLTDGVWTAGVNGINNATDLKNYFFYEENGYTADASYDGSELNSEGSSSYNGMTFEFSGDKHASDDYIETLTIDTVNEPLIISVVGSGAFEVVGTWNKIGSGEGSGPNGTEKGPVNITASINPTSEQDFITMEKTPATLSALGLEESSLDPIELAEQAFAEIDKALNNVLDKRSYYGAKLNAMQSAQRSVNTAVTESMGARSRIKDTDFAKESAELASRQIVQEASTSILAQANAVPEQVMTLLNESLG</sequence>
<dbReference type="PANTHER" id="PTHR42792:SF2">
    <property type="entry name" value="FLAGELLIN"/>
    <property type="match status" value="1"/>
</dbReference>
<accession>A0A432XIM9</accession>
<comment type="subcellular location">
    <subcellularLocation>
        <location evidence="4">Secreted</location>
    </subcellularLocation>
    <subcellularLocation>
        <location evidence="4">Bacterial flagellum</location>
    </subcellularLocation>
</comment>
<evidence type="ECO:0000259" key="5">
    <source>
        <dbReference type="Pfam" id="PF00669"/>
    </source>
</evidence>
<keyword evidence="8" id="KW-1185">Reference proteome</keyword>
<proteinExistence type="inferred from homology"/>
<evidence type="ECO:0000256" key="4">
    <source>
        <dbReference type="RuleBase" id="RU362073"/>
    </source>
</evidence>
<name>A0A432XIM9_9GAMM</name>
<dbReference type="SUPFAM" id="SSF64518">
    <property type="entry name" value="Phase 1 flagellin"/>
    <property type="match status" value="1"/>
</dbReference>
<comment type="caution">
    <text evidence="7">The sequence shown here is derived from an EMBL/GenBank/DDBJ whole genome shotgun (WGS) entry which is preliminary data.</text>
</comment>
<evidence type="ECO:0000313" key="7">
    <source>
        <dbReference type="EMBL" id="RUO48624.1"/>
    </source>
</evidence>
<reference evidence="8" key="1">
    <citation type="journal article" date="2018" name="Front. Microbiol.">
        <title>Genome-Based Analysis Reveals the Taxonomy and Diversity of the Family Idiomarinaceae.</title>
        <authorList>
            <person name="Liu Y."/>
            <person name="Lai Q."/>
            <person name="Shao Z."/>
        </authorList>
    </citation>
    <scope>NUCLEOTIDE SEQUENCE [LARGE SCALE GENOMIC DNA]</scope>
    <source>
        <strain evidence="8">F23</strain>
    </source>
</reference>
<feature type="domain" description="Flagellin N-terminal" evidence="5">
    <location>
        <begin position="4"/>
        <end position="127"/>
    </location>
</feature>
<dbReference type="Proteomes" id="UP000287330">
    <property type="component" value="Unassembled WGS sequence"/>
</dbReference>
<dbReference type="Pfam" id="PF00700">
    <property type="entry name" value="Flagellin_C"/>
    <property type="match status" value="1"/>
</dbReference>
<evidence type="ECO:0000256" key="3">
    <source>
        <dbReference type="ARBA" id="ARBA00023143"/>
    </source>
</evidence>
<dbReference type="Gene3D" id="6.10.10.10">
    <property type="entry name" value="Flagellar export chaperone, C-terminal domain"/>
    <property type="match status" value="1"/>
</dbReference>
<comment type="function">
    <text evidence="4">Flagellin is the subunit protein which polymerizes to form the filaments of bacterial flagella.</text>
</comment>